<evidence type="ECO:0000313" key="2">
    <source>
        <dbReference type="EMBL" id="RLM91352.1"/>
    </source>
</evidence>
<dbReference type="AlphaFoldDB" id="A0A3L6QVY3"/>
<feature type="region of interest" description="Disordered" evidence="1">
    <location>
        <begin position="64"/>
        <end position="92"/>
    </location>
</feature>
<organism evidence="2 3">
    <name type="scientific">Panicum miliaceum</name>
    <name type="common">Proso millet</name>
    <name type="synonym">Broomcorn millet</name>
    <dbReference type="NCBI Taxonomy" id="4540"/>
    <lineage>
        <taxon>Eukaryota</taxon>
        <taxon>Viridiplantae</taxon>
        <taxon>Streptophyta</taxon>
        <taxon>Embryophyta</taxon>
        <taxon>Tracheophyta</taxon>
        <taxon>Spermatophyta</taxon>
        <taxon>Magnoliopsida</taxon>
        <taxon>Liliopsida</taxon>
        <taxon>Poales</taxon>
        <taxon>Poaceae</taxon>
        <taxon>PACMAD clade</taxon>
        <taxon>Panicoideae</taxon>
        <taxon>Panicodae</taxon>
        <taxon>Paniceae</taxon>
        <taxon>Panicinae</taxon>
        <taxon>Panicum</taxon>
        <taxon>Panicum sect. Panicum</taxon>
    </lineage>
</organism>
<proteinExistence type="predicted"/>
<dbReference type="Proteomes" id="UP000275267">
    <property type="component" value="Unassembled WGS sequence"/>
</dbReference>
<sequence length="159" mass="17388">MNQSFTKLIITTNESFTNQYRPRIHVLKKNNLDLDLARRRPSWARRSRPRWAWPCRRSLGQATLPPSGPGCAAHQGELAEPAAPGPCRAAPAGAWSRCPQGRPLGPVLVPCWRSGPGYAGRVRAPPSCPRRGLVTLPAGPAAWPRACALLEMGRGSQRR</sequence>
<evidence type="ECO:0000313" key="3">
    <source>
        <dbReference type="Proteomes" id="UP000275267"/>
    </source>
</evidence>
<evidence type="ECO:0000256" key="1">
    <source>
        <dbReference type="SAM" id="MobiDB-lite"/>
    </source>
</evidence>
<comment type="caution">
    <text evidence="2">The sequence shown here is derived from an EMBL/GenBank/DDBJ whole genome shotgun (WGS) entry which is preliminary data.</text>
</comment>
<dbReference type="EMBL" id="PQIB02000010">
    <property type="protein sequence ID" value="RLM91352.1"/>
    <property type="molecule type" value="Genomic_DNA"/>
</dbReference>
<feature type="compositionally biased region" description="Low complexity" evidence="1">
    <location>
        <begin position="79"/>
        <end position="92"/>
    </location>
</feature>
<gene>
    <name evidence="2" type="ORF">C2845_PM08G09080</name>
</gene>
<keyword evidence="3" id="KW-1185">Reference proteome</keyword>
<protein>
    <submittedName>
        <fullName evidence="2">Uncharacterized protein</fullName>
    </submittedName>
</protein>
<reference evidence="3" key="1">
    <citation type="journal article" date="2019" name="Nat. Commun.">
        <title>The genome of broomcorn millet.</title>
        <authorList>
            <person name="Zou C."/>
            <person name="Miki D."/>
            <person name="Li D."/>
            <person name="Tang Q."/>
            <person name="Xiao L."/>
            <person name="Rajput S."/>
            <person name="Deng P."/>
            <person name="Jia W."/>
            <person name="Huang R."/>
            <person name="Zhang M."/>
            <person name="Sun Y."/>
            <person name="Hu J."/>
            <person name="Fu X."/>
            <person name="Schnable P.S."/>
            <person name="Li F."/>
            <person name="Zhang H."/>
            <person name="Feng B."/>
            <person name="Zhu X."/>
            <person name="Liu R."/>
            <person name="Schnable J.C."/>
            <person name="Zhu J.-K."/>
            <person name="Zhang H."/>
        </authorList>
    </citation>
    <scope>NUCLEOTIDE SEQUENCE [LARGE SCALE GENOMIC DNA]</scope>
</reference>
<name>A0A3L6QVY3_PANMI</name>
<accession>A0A3L6QVY3</accession>